<reference evidence="2" key="1">
    <citation type="journal article" date="2019" name="Int. J. Syst. Evol. Microbiol.">
        <title>The Global Catalogue of Microorganisms (GCM) 10K type strain sequencing project: providing services to taxonomists for standard genome sequencing and annotation.</title>
        <authorList>
            <consortium name="The Broad Institute Genomics Platform"/>
            <consortium name="The Broad Institute Genome Sequencing Center for Infectious Disease"/>
            <person name="Wu L."/>
            <person name="Ma J."/>
        </authorList>
    </citation>
    <scope>NUCLEOTIDE SEQUENCE [LARGE SCALE GENOMIC DNA]</scope>
    <source>
        <strain evidence="2">JCM 15481</strain>
    </source>
</reference>
<sequence length="151" mass="15558">MRYVTISPDGTVALRGGPLDLHPGGPGVPARVELDPRSRSTAFVGDAAQPRNVVGSCVLTVLGAAPRPYGGTVVLTGWHDRGETAEISDLPVPFDTVLFITCCVRRALDGEPPADGDFTAGWAAAVRTFAARVRAAADPPTTTLLVPGGVA</sequence>
<organism evidence="1 2">
    <name type="scientific">Streptomyces synnematoformans</name>
    <dbReference type="NCBI Taxonomy" id="415721"/>
    <lineage>
        <taxon>Bacteria</taxon>
        <taxon>Bacillati</taxon>
        <taxon>Actinomycetota</taxon>
        <taxon>Actinomycetes</taxon>
        <taxon>Kitasatosporales</taxon>
        <taxon>Streptomycetaceae</taxon>
        <taxon>Streptomyces</taxon>
    </lineage>
</organism>
<proteinExistence type="predicted"/>
<comment type="caution">
    <text evidence="1">The sequence shown here is derived from an EMBL/GenBank/DDBJ whole genome shotgun (WGS) entry which is preliminary data.</text>
</comment>
<name>A0ABP5IW11_9ACTN</name>
<evidence type="ECO:0000313" key="1">
    <source>
        <dbReference type="EMBL" id="GAA2107592.1"/>
    </source>
</evidence>
<dbReference type="Proteomes" id="UP001500443">
    <property type="component" value="Unassembled WGS sequence"/>
</dbReference>
<gene>
    <name evidence="1" type="ORF">GCM10009802_02800</name>
</gene>
<evidence type="ECO:0000313" key="2">
    <source>
        <dbReference type="Proteomes" id="UP001500443"/>
    </source>
</evidence>
<protein>
    <submittedName>
        <fullName evidence="1">Uncharacterized protein</fullName>
    </submittedName>
</protein>
<keyword evidence="2" id="KW-1185">Reference proteome</keyword>
<accession>A0ABP5IW11</accession>
<dbReference type="EMBL" id="BAAAPF010000003">
    <property type="protein sequence ID" value="GAA2107592.1"/>
    <property type="molecule type" value="Genomic_DNA"/>
</dbReference>